<dbReference type="PROSITE" id="PS51257">
    <property type="entry name" value="PROKAR_LIPOPROTEIN"/>
    <property type="match status" value="1"/>
</dbReference>
<dbReference type="InterPro" id="IPR000215">
    <property type="entry name" value="Serpin_fam"/>
</dbReference>
<evidence type="ECO:0000256" key="2">
    <source>
        <dbReference type="SAM" id="SignalP"/>
    </source>
</evidence>
<dbReference type="PANTHER" id="PTHR11461:SF211">
    <property type="entry name" value="GH10112P-RELATED"/>
    <property type="match status" value="1"/>
</dbReference>
<dbReference type="InterPro" id="IPR036186">
    <property type="entry name" value="Serpin_sf"/>
</dbReference>
<feature type="domain" description="Serpin" evidence="3">
    <location>
        <begin position="59"/>
        <end position="424"/>
    </location>
</feature>
<organism evidence="4 5">
    <name type="scientific">Oceanirhabdus seepicola</name>
    <dbReference type="NCBI Taxonomy" id="2828781"/>
    <lineage>
        <taxon>Bacteria</taxon>
        <taxon>Bacillati</taxon>
        <taxon>Bacillota</taxon>
        <taxon>Clostridia</taxon>
        <taxon>Eubacteriales</taxon>
        <taxon>Clostridiaceae</taxon>
        <taxon>Oceanirhabdus</taxon>
    </lineage>
</organism>
<feature type="signal peptide" evidence="2">
    <location>
        <begin position="1"/>
        <end position="18"/>
    </location>
</feature>
<dbReference type="SMART" id="SM00093">
    <property type="entry name" value="SERPIN"/>
    <property type="match status" value="1"/>
</dbReference>
<dbReference type="InterPro" id="IPR042178">
    <property type="entry name" value="Serpin_sf_1"/>
</dbReference>
<dbReference type="Pfam" id="PF00079">
    <property type="entry name" value="Serpin"/>
    <property type="match status" value="1"/>
</dbReference>
<dbReference type="Gene3D" id="3.30.497.10">
    <property type="entry name" value="Antithrombin, subunit I, domain 2"/>
    <property type="match status" value="1"/>
</dbReference>
<proteinExistence type="inferred from homology"/>
<dbReference type="RefSeq" id="WP_250858875.1">
    <property type="nucleotide sequence ID" value="NZ_JAGSOJ010000002.1"/>
</dbReference>
<dbReference type="SUPFAM" id="SSF56574">
    <property type="entry name" value="Serpins"/>
    <property type="match status" value="1"/>
</dbReference>
<evidence type="ECO:0000313" key="5">
    <source>
        <dbReference type="Proteomes" id="UP001056429"/>
    </source>
</evidence>
<name>A0A9J6P1U1_9CLOT</name>
<dbReference type="GO" id="GO:0005615">
    <property type="term" value="C:extracellular space"/>
    <property type="evidence" value="ECO:0007669"/>
    <property type="project" value="InterPro"/>
</dbReference>
<comment type="caution">
    <text evidence="4">The sequence shown here is derived from an EMBL/GenBank/DDBJ whole genome shotgun (WGS) entry which is preliminary data.</text>
</comment>
<dbReference type="EMBL" id="JAGSOJ010000002">
    <property type="protein sequence ID" value="MCM1989853.1"/>
    <property type="molecule type" value="Genomic_DNA"/>
</dbReference>
<keyword evidence="2" id="KW-0732">Signal</keyword>
<dbReference type="PANTHER" id="PTHR11461">
    <property type="entry name" value="SERINE PROTEASE INHIBITOR, SERPIN"/>
    <property type="match status" value="1"/>
</dbReference>
<dbReference type="InterPro" id="IPR023796">
    <property type="entry name" value="Serpin_dom"/>
</dbReference>
<accession>A0A9J6P1U1</accession>
<dbReference type="InterPro" id="IPR042185">
    <property type="entry name" value="Serpin_sf_2"/>
</dbReference>
<dbReference type="AlphaFoldDB" id="A0A9J6P1U1"/>
<keyword evidence="5" id="KW-1185">Reference proteome</keyword>
<feature type="chain" id="PRO_5039939699" description="Serpin domain-containing protein" evidence="2">
    <location>
        <begin position="19"/>
        <end position="426"/>
    </location>
</feature>
<sequence length="426" mass="48970">MKKWVGIFLFICMMMSLSGCNTTKNETRQDIDVEIIEISVRDRDDKIGEIAEASKVINRSAFHMMNQLNNQENMLISSLSIASSLALLQNGGSNGSDEEIITYLFGEDININEAKEIINNQFKELIIDCANGEEDEVIIGNSMWFDSKVSESIYEDFLNVSKENFFSEVYSEDFINDTEKSVSKVNKWIELKSKGKLKDIMNEDEVTEEFFGTLVNTLYFKGNWSTEFSPSNTKKEKFTKVNGDTIMVDMMNRNTLRSVYEDDKMYALDLPYQGPHVMTFILPKEGITLNEVLKDVSLEFWNGKNDEDKRVYSEVRMKIPKFRYEYETELNKYLNDNGINKIFSIGEKPLEGIMKNAYISQIKHNTIISLDEEGTEAAAVTREHACGSAMPKKEVDFYCDRPFAFIISNRMNDTILFSGVVYEPKF</sequence>
<dbReference type="Gene3D" id="2.30.39.10">
    <property type="entry name" value="Alpha-1-antitrypsin, domain 1"/>
    <property type="match status" value="1"/>
</dbReference>
<dbReference type="Proteomes" id="UP001056429">
    <property type="component" value="Unassembled WGS sequence"/>
</dbReference>
<comment type="similarity">
    <text evidence="1">Belongs to the serpin family.</text>
</comment>
<reference evidence="4" key="2">
    <citation type="submission" date="2021-04" db="EMBL/GenBank/DDBJ databases">
        <authorList>
            <person name="Dong X."/>
        </authorList>
    </citation>
    <scope>NUCLEOTIDE SEQUENCE</scope>
    <source>
        <strain evidence="4">ZWT</strain>
    </source>
</reference>
<protein>
    <recommendedName>
        <fullName evidence="3">Serpin domain-containing protein</fullName>
    </recommendedName>
</protein>
<dbReference type="GO" id="GO:0004867">
    <property type="term" value="F:serine-type endopeptidase inhibitor activity"/>
    <property type="evidence" value="ECO:0007669"/>
    <property type="project" value="InterPro"/>
</dbReference>
<evidence type="ECO:0000313" key="4">
    <source>
        <dbReference type="EMBL" id="MCM1989853.1"/>
    </source>
</evidence>
<evidence type="ECO:0000259" key="3">
    <source>
        <dbReference type="SMART" id="SM00093"/>
    </source>
</evidence>
<reference evidence="4" key="1">
    <citation type="journal article" date="2021" name="mSystems">
        <title>Bacteria and Archaea Synergistically Convert Glycine Betaine to Biogenic Methane in the Formosa Cold Seep of the South China Sea.</title>
        <authorList>
            <person name="Li L."/>
            <person name="Zhang W."/>
            <person name="Zhang S."/>
            <person name="Song L."/>
            <person name="Sun Q."/>
            <person name="Zhang H."/>
            <person name="Xiang H."/>
            <person name="Dong X."/>
        </authorList>
    </citation>
    <scope>NUCLEOTIDE SEQUENCE</scope>
    <source>
        <strain evidence="4">ZWT</strain>
    </source>
</reference>
<evidence type="ECO:0000256" key="1">
    <source>
        <dbReference type="RuleBase" id="RU000411"/>
    </source>
</evidence>
<gene>
    <name evidence="4" type="ORF">KDK92_08885</name>
</gene>